<evidence type="ECO:0000313" key="8">
    <source>
        <dbReference type="Proteomes" id="UP000029981"/>
    </source>
</evidence>
<feature type="compositionally biased region" description="Basic and acidic residues" evidence="5">
    <location>
        <begin position="596"/>
        <end position="605"/>
    </location>
</feature>
<dbReference type="OMA" id="DTWYKQY"/>
<dbReference type="OrthoDB" id="1906016at2759"/>
<sequence length="612" mass="68717">MALLGDDGRGYELARKLDTLGVWQTWLGDLSYSIFVPFLASTSTWDTFMRTDDSKSRAQIQLQLRARALLFDKASVSLFLRSTPSPSSPSYSTGNPLSSSSLAISKLSPNYLQLHGDDVYFTLENSSKDGVQQREGHVSSNKASGKIQPKAASTAGPRSRESDIGDSSQRLKNELPETWYSQFIEKYRVKQPYRLSHGNNVAEKRTSEEMSSYLRLLEKHKKRRMVFKDDLLTNFGNSVSANASSSVFDFSNSVEDDANFFPEIMFTFNCVPESALPPPDDMKDNRRPEVPGVIDTLPQPITRNSAMMERLGVKPDYVSTERGVNVHRAKSGSGGNRKSLGQEQSFQMSQKVVARMLMSLGFEGATEVPLEVFSQFLSCHICKLGSTLRVLADSYRKQCSAVDLLRMFLKTMGYSNFGPLADIVKDGSRNYVRQSMHHGVQPQLQAQHQTLLQVPQQVPRQMHPQMQQMVNSQAFQQQQQQQQQFVLEKMRRRQAATPRAVMEANKDRPLLQVKVENTELPMDGNALNALNIRHPQLQFRQQQIAAMSNIHASPGNQFRQIPSMQMPQIQTPNTNVVRAPPVKVEGFQELMGGDTSSKHDSEEARLTSPSSK</sequence>
<feature type="region of interest" description="Disordered" evidence="5">
    <location>
        <begin position="128"/>
        <end position="170"/>
    </location>
</feature>
<dbReference type="Proteomes" id="UP000029981">
    <property type="component" value="Chromosome 6"/>
</dbReference>
<dbReference type="eggNOG" id="ENOG502QS2N">
    <property type="taxonomic scope" value="Eukaryota"/>
</dbReference>
<comment type="subcellular location">
    <subcellularLocation>
        <location evidence="1">Nucleus</location>
    </subcellularLocation>
</comment>
<feature type="region of interest" description="Disordered" evidence="5">
    <location>
        <begin position="587"/>
        <end position="612"/>
    </location>
</feature>
<evidence type="ECO:0000259" key="6">
    <source>
        <dbReference type="Pfam" id="PF07524"/>
    </source>
</evidence>
<reference evidence="7 8" key="1">
    <citation type="journal article" date="2009" name="Nat. Genet.">
        <title>The genome of the cucumber, Cucumis sativus L.</title>
        <authorList>
            <person name="Huang S."/>
            <person name="Li R."/>
            <person name="Zhang Z."/>
            <person name="Li L."/>
            <person name="Gu X."/>
            <person name="Fan W."/>
            <person name="Lucas W.J."/>
            <person name="Wang X."/>
            <person name="Xie B."/>
            <person name="Ni P."/>
            <person name="Ren Y."/>
            <person name="Zhu H."/>
            <person name="Li J."/>
            <person name="Lin K."/>
            <person name="Jin W."/>
            <person name="Fei Z."/>
            <person name="Li G."/>
            <person name="Staub J."/>
            <person name="Kilian A."/>
            <person name="van der Vossen E.A."/>
            <person name="Wu Y."/>
            <person name="Guo J."/>
            <person name="He J."/>
            <person name="Jia Z."/>
            <person name="Ren Y."/>
            <person name="Tian G."/>
            <person name="Lu Y."/>
            <person name="Ruan J."/>
            <person name="Qian W."/>
            <person name="Wang M."/>
            <person name="Huang Q."/>
            <person name="Li B."/>
            <person name="Xuan Z."/>
            <person name="Cao J."/>
            <person name="Asan"/>
            <person name="Wu Z."/>
            <person name="Zhang J."/>
            <person name="Cai Q."/>
            <person name="Bai Y."/>
            <person name="Zhao B."/>
            <person name="Han Y."/>
            <person name="Li Y."/>
            <person name="Li X."/>
            <person name="Wang S."/>
            <person name="Shi Q."/>
            <person name="Liu S."/>
            <person name="Cho W.K."/>
            <person name="Kim J.Y."/>
            <person name="Xu Y."/>
            <person name="Heller-Uszynska K."/>
            <person name="Miao H."/>
            <person name="Cheng Z."/>
            <person name="Zhang S."/>
            <person name="Wu J."/>
            <person name="Yang Y."/>
            <person name="Kang H."/>
            <person name="Li M."/>
            <person name="Liang H."/>
            <person name="Ren X."/>
            <person name="Shi Z."/>
            <person name="Wen M."/>
            <person name="Jian M."/>
            <person name="Yang H."/>
            <person name="Zhang G."/>
            <person name="Yang Z."/>
            <person name="Chen R."/>
            <person name="Liu S."/>
            <person name="Li J."/>
            <person name="Ma L."/>
            <person name="Liu H."/>
            <person name="Zhou Y."/>
            <person name="Zhao J."/>
            <person name="Fang X."/>
            <person name="Li G."/>
            <person name="Fang L."/>
            <person name="Li Y."/>
            <person name="Liu D."/>
            <person name="Zheng H."/>
            <person name="Zhang Y."/>
            <person name="Qin N."/>
            <person name="Li Z."/>
            <person name="Yang G."/>
            <person name="Yang S."/>
            <person name="Bolund L."/>
            <person name="Kristiansen K."/>
            <person name="Zheng H."/>
            <person name="Li S."/>
            <person name="Zhang X."/>
            <person name="Yang H."/>
            <person name="Wang J."/>
            <person name="Sun R."/>
            <person name="Zhang B."/>
            <person name="Jiang S."/>
            <person name="Wang J."/>
            <person name="Du Y."/>
            <person name="Li S."/>
        </authorList>
    </citation>
    <scope>NUCLEOTIDE SEQUENCE [LARGE SCALE GENOMIC DNA]</scope>
    <source>
        <strain evidence="8">cv. 9930</strain>
    </source>
</reference>
<dbReference type="GO" id="GO:0046982">
    <property type="term" value="F:protein heterodimerization activity"/>
    <property type="evidence" value="ECO:0007669"/>
    <property type="project" value="InterPro"/>
</dbReference>
<protein>
    <recommendedName>
        <fullName evidence="6">Bromodomain associated domain-containing protein</fullName>
    </recommendedName>
</protein>
<evidence type="ECO:0000256" key="1">
    <source>
        <dbReference type="ARBA" id="ARBA00004123"/>
    </source>
</evidence>
<dbReference type="EMBL" id="CM002927">
    <property type="protein sequence ID" value="KGN48697.1"/>
    <property type="molecule type" value="Genomic_DNA"/>
</dbReference>
<evidence type="ECO:0000256" key="2">
    <source>
        <dbReference type="ARBA" id="ARBA00023015"/>
    </source>
</evidence>
<feature type="domain" description="Bromodomain associated" evidence="6">
    <location>
        <begin position="343"/>
        <end position="415"/>
    </location>
</feature>
<dbReference type="KEGG" id="csv:101223185"/>
<dbReference type="AlphaFoldDB" id="A0A0A0KJX7"/>
<reference evidence="7 8" key="2">
    <citation type="journal article" date="2009" name="PLoS ONE">
        <title>An integrated genetic and cytogenetic map of the cucumber genome.</title>
        <authorList>
            <person name="Ren Y."/>
            <person name="Zhang Z."/>
            <person name="Liu J."/>
            <person name="Staub J.E."/>
            <person name="Han Y."/>
            <person name="Cheng Z."/>
            <person name="Li X."/>
            <person name="Lu J."/>
            <person name="Miao H."/>
            <person name="Kang H."/>
            <person name="Xie B."/>
            <person name="Gu X."/>
            <person name="Wang X."/>
            <person name="Du Y."/>
            <person name="Jin W."/>
            <person name="Huang S."/>
        </authorList>
    </citation>
    <scope>NUCLEOTIDE SEQUENCE [LARGE SCALE GENOMIC DNA]</scope>
    <source>
        <strain evidence="8">cv. 9930</strain>
    </source>
</reference>
<gene>
    <name evidence="7" type="ORF">Csa_6G498930</name>
</gene>
<reference evidence="7 8" key="3">
    <citation type="journal article" date="2010" name="BMC Genomics">
        <title>Transcriptome sequencing and comparative analysis of cucumber flowers with different sex types.</title>
        <authorList>
            <person name="Guo S."/>
            <person name="Zheng Y."/>
            <person name="Joung J.G."/>
            <person name="Liu S."/>
            <person name="Zhang Z."/>
            <person name="Crasta O.R."/>
            <person name="Sobral B.W."/>
            <person name="Xu Y."/>
            <person name="Huang S."/>
            <person name="Fei Z."/>
        </authorList>
    </citation>
    <scope>NUCLEOTIDE SEQUENCE [LARGE SCALE GENOMIC DNA]</scope>
    <source>
        <strain evidence="8">cv. 9930</strain>
    </source>
</reference>
<dbReference type="Gramene" id="KGN48697">
    <property type="protein sequence ID" value="KGN48697"/>
    <property type="gene ID" value="Csa_6G498930"/>
</dbReference>
<keyword evidence="3" id="KW-0804">Transcription</keyword>
<proteinExistence type="predicted"/>
<organism evidence="7 8">
    <name type="scientific">Cucumis sativus</name>
    <name type="common">Cucumber</name>
    <dbReference type="NCBI Taxonomy" id="3659"/>
    <lineage>
        <taxon>Eukaryota</taxon>
        <taxon>Viridiplantae</taxon>
        <taxon>Streptophyta</taxon>
        <taxon>Embryophyta</taxon>
        <taxon>Tracheophyta</taxon>
        <taxon>Spermatophyta</taxon>
        <taxon>Magnoliopsida</taxon>
        <taxon>eudicotyledons</taxon>
        <taxon>Gunneridae</taxon>
        <taxon>Pentapetalae</taxon>
        <taxon>rosids</taxon>
        <taxon>fabids</taxon>
        <taxon>Cucurbitales</taxon>
        <taxon>Cucurbitaceae</taxon>
        <taxon>Benincaseae</taxon>
        <taxon>Cucumis</taxon>
    </lineage>
</organism>
<evidence type="ECO:0000256" key="4">
    <source>
        <dbReference type="ARBA" id="ARBA00023242"/>
    </source>
</evidence>
<dbReference type="Gene3D" id="1.10.20.10">
    <property type="entry name" value="Histone, subunit A"/>
    <property type="match status" value="1"/>
</dbReference>
<reference evidence="7 8" key="4">
    <citation type="journal article" date="2011" name="BMC Genomics">
        <title>RNA-Seq improves annotation of protein-coding genes in the cucumber genome.</title>
        <authorList>
            <person name="Li Z."/>
            <person name="Zhang Z."/>
            <person name="Yan P."/>
            <person name="Huang S."/>
            <person name="Fei Z."/>
            <person name="Lin K."/>
        </authorList>
    </citation>
    <scope>NUCLEOTIDE SEQUENCE [LARGE SCALE GENOMIC DNA]</scope>
    <source>
        <strain evidence="8">cv. 9930</strain>
    </source>
</reference>
<evidence type="ECO:0000313" key="7">
    <source>
        <dbReference type="EMBL" id="KGN48697.1"/>
    </source>
</evidence>
<dbReference type="Pfam" id="PF07524">
    <property type="entry name" value="Bromo_TP"/>
    <property type="match status" value="1"/>
</dbReference>
<dbReference type="PANTHER" id="PTHR37604:SF1">
    <property type="entry name" value="TRANSCRIPTION INITIATION FACTOR TFIID SUBUNIT"/>
    <property type="match status" value="1"/>
</dbReference>
<evidence type="ECO:0000256" key="5">
    <source>
        <dbReference type="SAM" id="MobiDB-lite"/>
    </source>
</evidence>
<keyword evidence="2" id="KW-0805">Transcription regulation</keyword>
<evidence type="ECO:0000256" key="3">
    <source>
        <dbReference type="ARBA" id="ARBA00023163"/>
    </source>
</evidence>
<dbReference type="GO" id="GO:0005634">
    <property type="term" value="C:nucleus"/>
    <property type="evidence" value="ECO:0007669"/>
    <property type="project" value="UniProtKB-SubCell"/>
</dbReference>
<dbReference type="STRING" id="3659.A0A0A0KJX7"/>
<feature type="compositionally biased region" description="Basic and acidic residues" evidence="5">
    <location>
        <begin position="158"/>
        <end position="170"/>
    </location>
</feature>
<dbReference type="InterPro" id="IPR009072">
    <property type="entry name" value="Histone-fold"/>
</dbReference>
<dbReference type="InterPro" id="IPR006565">
    <property type="entry name" value="BTP"/>
</dbReference>
<keyword evidence="4" id="KW-0539">Nucleus</keyword>
<dbReference type="PANTHER" id="PTHR37604">
    <property type="entry name" value="TRANSCRIPTION INITIATION FACTOR TFIID SUBUNIT"/>
    <property type="match status" value="1"/>
</dbReference>
<name>A0A0A0KJX7_CUCSA</name>
<accession>A0A0A0KJX7</accession>
<keyword evidence="8" id="KW-1185">Reference proteome</keyword>